<dbReference type="CDD" id="cd00202">
    <property type="entry name" value="ZnF_GATA"/>
    <property type="match status" value="1"/>
</dbReference>
<dbReference type="GO" id="GO:0043565">
    <property type="term" value="F:sequence-specific DNA binding"/>
    <property type="evidence" value="ECO:0007669"/>
    <property type="project" value="InterPro"/>
</dbReference>
<feature type="compositionally biased region" description="Low complexity" evidence="2">
    <location>
        <begin position="189"/>
        <end position="201"/>
    </location>
</feature>
<feature type="region of interest" description="Disordered" evidence="2">
    <location>
        <begin position="291"/>
        <end position="388"/>
    </location>
</feature>
<gene>
    <name evidence="4" type="ORF">KVV02_007693</name>
</gene>
<dbReference type="InterPro" id="IPR000679">
    <property type="entry name" value="Znf_GATA"/>
</dbReference>
<dbReference type="InterPro" id="IPR013088">
    <property type="entry name" value="Znf_NHR/GATA"/>
</dbReference>
<dbReference type="EMBL" id="JAIFTL010000244">
    <property type="protein sequence ID" value="KAG9320945.1"/>
    <property type="molecule type" value="Genomic_DNA"/>
</dbReference>
<keyword evidence="1" id="KW-0479">Metal-binding</keyword>
<organism evidence="4 5">
    <name type="scientific">Mortierella alpina</name>
    <name type="common">Oleaginous fungus</name>
    <name type="synonym">Mortierella renispora</name>
    <dbReference type="NCBI Taxonomy" id="64518"/>
    <lineage>
        <taxon>Eukaryota</taxon>
        <taxon>Fungi</taxon>
        <taxon>Fungi incertae sedis</taxon>
        <taxon>Mucoromycota</taxon>
        <taxon>Mortierellomycotina</taxon>
        <taxon>Mortierellomycetes</taxon>
        <taxon>Mortierellales</taxon>
        <taxon>Mortierellaceae</taxon>
        <taxon>Mortierella</taxon>
    </lineage>
</organism>
<evidence type="ECO:0000256" key="2">
    <source>
        <dbReference type="SAM" id="MobiDB-lite"/>
    </source>
</evidence>
<evidence type="ECO:0000313" key="4">
    <source>
        <dbReference type="EMBL" id="KAG9320945.1"/>
    </source>
</evidence>
<dbReference type="Pfam" id="PF00320">
    <property type="entry name" value="GATA"/>
    <property type="match status" value="1"/>
</dbReference>
<feature type="region of interest" description="Disordered" evidence="2">
    <location>
        <begin position="189"/>
        <end position="211"/>
    </location>
</feature>
<feature type="domain" description="GATA-type" evidence="3">
    <location>
        <begin position="240"/>
        <end position="296"/>
    </location>
</feature>
<dbReference type="Proteomes" id="UP000717515">
    <property type="component" value="Unassembled WGS sequence"/>
</dbReference>
<protein>
    <recommendedName>
        <fullName evidence="3">GATA-type domain-containing protein</fullName>
    </recommendedName>
</protein>
<feature type="compositionally biased region" description="Low complexity" evidence="2">
    <location>
        <begin position="326"/>
        <end position="378"/>
    </location>
</feature>
<reference evidence="4" key="1">
    <citation type="submission" date="2021-07" db="EMBL/GenBank/DDBJ databases">
        <title>Draft genome of Mortierella alpina, strain LL118, isolated from an aspen leaf litter sample.</title>
        <authorList>
            <person name="Yang S."/>
            <person name="Vinatzer B.A."/>
        </authorList>
    </citation>
    <scope>NUCLEOTIDE SEQUENCE</scope>
    <source>
        <strain evidence="4">LL118</strain>
    </source>
</reference>
<accession>A0A9P8A026</accession>
<dbReference type="SMART" id="SM00401">
    <property type="entry name" value="ZnF_GATA"/>
    <property type="match status" value="1"/>
</dbReference>
<dbReference type="Gene3D" id="3.30.50.10">
    <property type="entry name" value="Erythroid Transcription Factor GATA-1, subunit A"/>
    <property type="match status" value="1"/>
</dbReference>
<dbReference type="PROSITE" id="PS50114">
    <property type="entry name" value="GATA_ZN_FINGER_2"/>
    <property type="match status" value="1"/>
</dbReference>
<comment type="caution">
    <text evidence="4">The sequence shown here is derived from an EMBL/GenBank/DDBJ whole genome shotgun (WGS) entry which is preliminary data.</text>
</comment>
<evidence type="ECO:0000256" key="1">
    <source>
        <dbReference type="PROSITE-ProRule" id="PRU00094"/>
    </source>
</evidence>
<dbReference type="GO" id="GO:0008270">
    <property type="term" value="F:zinc ion binding"/>
    <property type="evidence" value="ECO:0007669"/>
    <property type="project" value="UniProtKB-KW"/>
</dbReference>
<dbReference type="GO" id="GO:0006355">
    <property type="term" value="P:regulation of DNA-templated transcription"/>
    <property type="evidence" value="ECO:0007669"/>
    <property type="project" value="InterPro"/>
</dbReference>
<sequence length="714" mass="75595">MNRHDSSRLQCIHFFCKAPWVALMAQSSVANDGSNWGEAHKSVIASPETYLGQSAVAPASPLFVPTPLFSHITAAIDMPANNMDVDIPVSAAWSASMATRPIARQSGPEQLLHQHRLSQSRSILQSIAAREASGSGVHLKDLASTILQNIAGGRTLESLQQSPTSNRQSLSNKSASSILSDSALWKNSSTSSAVTGSSEPSDATVAKEGSAPVASDAWSLNEVLKKNSKAVKAKKQSSRPPRALECFNCKVTQTPLWRRTLDRKHSLCNACGLYYKQYNGHRPLHVRHKPSLIQGPTRDASQPYPLAPLPPSTAHRATLAPKRDTPLSPAPSSVVSSPQSLDNDLESVTSPATSVSSPEAQSSSPKIPSSPATSYSDASSDDKQAQASLSIEDAGTTDDNQKNSDASGFATSQFSSDVALLLKNARAAGRDLSSNGMFTPTDLSSTAVSPMLMSDGDTFSPTSAACSPMIAADGSPMSAYTLPPTATSVLAMPGLQAPSMAFATPGPMLGQASVSPTQASAASAKSLIFDDARFQVLVEHMRPGQMYKFLNILEKRCHVLRYRLGMPSIQASTLAHEQQLLSLLQPQSSFPAATSKTETPLAMDMPTAELTSSDLWSTLSGTSAFQQNELLASFLHSNEAGNAFMGREMELDDKESDMQKTLDYDSHSTLFSSAPPSASVTSLLTSGFSLAASDAADGKFWPSNSTSIAINANE</sequence>
<evidence type="ECO:0000313" key="5">
    <source>
        <dbReference type="Proteomes" id="UP000717515"/>
    </source>
</evidence>
<keyword evidence="1" id="KW-0862">Zinc</keyword>
<dbReference type="SUPFAM" id="SSF57716">
    <property type="entry name" value="Glucocorticoid receptor-like (DNA-binding domain)"/>
    <property type="match status" value="1"/>
</dbReference>
<keyword evidence="1" id="KW-0863">Zinc-finger</keyword>
<evidence type="ECO:0000259" key="3">
    <source>
        <dbReference type="PROSITE" id="PS50114"/>
    </source>
</evidence>
<name>A0A9P8A026_MORAP</name>
<proteinExistence type="predicted"/>
<dbReference type="AlphaFoldDB" id="A0A9P8A026"/>